<organism evidence="3 4">
    <name type="scientific">Candidatus Woesebacteria bacterium RBG_16_42_24</name>
    <dbReference type="NCBI Taxonomy" id="1802485"/>
    <lineage>
        <taxon>Bacteria</taxon>
        <taxon>Candidatus Woeseibacteriota</taxon>
    </lineage>
</organism>
<sequence>MRISAVILAKDEEKNIGDAIKSVDFCDEVIVIDDNSTDKTVEIALSLGAKVFTRSLEDNFAGQRNFGLEKAKGEWVLFLDCDERISEKLRQEIVAEISKPSQIKAYYIKRVDIIWGKRFRFGENSNIKLLRVVRKGTGDWKRKVHEFWEVGGYKQTLINPVVHYPHQNLSKFIDEVNFYSTLHAEENMGEGKHSSLAKIILWPKLKFFRDTLLRLGILDGVYGFVIAILMSFHSFLAWSKQWIRQNQR</sequence>
<dbReference type="STRING" id="1802485.A2V97_00230"/>
<dbReference type="AlphaFoldDB" id="A0A1F7XJD5"/>
<gene>
    <name evidence="3" type="ORF">A2V97_00230</name>
</gene>
<dbReference type="Gene3D" id="3.90.550.10">
    <property type="entry name" value="Spore Coat Polysaccharide Biosynthesis Protein SpsA, Chain A"/>
    <property type="match status" value="1"/>
</dbReference>
<keyword evidence="1" id="KW-0812">Transmembrane</keyword>
<evidence type="ECO:0000313" key="3">
    <source>
        <dbReference type="EMBL" id="OGM15154.1"/>
    </source>
</evidence>
<proteinExistence type="predicted"/>
<keyword evidence="1" id="KW-1133">Transmembrane helix</keyword>
<dbReference type="Proteomes" id="UP000177382">
    <property type="component" value="Unassembled WGS sequence"/>
</dbReference>
<feature type="domain" description="Glycosyltransferase 2-like" evidence="2">
    <location>
        <begin position="4"/>
        <end position="101"/>
    </location>
</feature>
<dbReference type="InterPro" id="IPR001173">
    <property type="entry name" value="Glyco_trans_2-like"/>
</dbReference>
<dbReference type="Pfam" id="PF00535">
    <property type="entry name" value="Glycos_transf_2"/>
    <property type="match status" value="1"/>
</dbReference>
<dbReference type="InterPro" id="IPR029044">
    <property type="entry name" value="Nucleotide-diphossugar_trans"/>
</dbReference>
<reference evidence="3 4" key="1">
    <citation type="journal article" date="2016" name="Nat. Commun.">
        <title>Thousands of microbial genomes shed light on interconnected biogeochemical processes in an aquifer system.</title>
        <authorList>
            <person name="Anantharaman K."/>
            <person name="Brown C.T."/>
            <person name="Hug L.A."/>
            <person name="Sharon I."/>
            <person name="Castelle C.J."/>
            <person name="Probst A.J."/>
            <person name="Thomas B.C."/>
            <person name="Singh A."/>
            <person name="Wilkins M.J."/>
            <person name="Karaoz U."/>
            <person name="Brodie E.L."/>
            <person name="Williams K.H."/>
            <person name="Hubbard S.S."/>
            <person name="Banfield J.F."/>
        </authorList>
    </citation>
    <scope>NUCLEOTIDE SEQUENCE [LARGE SCALE GENOMIC DNA]</scope>
</reference>
<dbReference type="CDD" id="cd02511">
    <property type="entry name" value="Beta4Glucosyltransferase"/>
    <property type="match status" value="1"/>
</dbReference>
<feature type="transmembrane region" description="Helical" evidence="1">
    <location>
        <begin position="220"/>
        <end position="238"/>
    </location>
</feature>
<dbReference type="EMBL" id="MGFX01000007">
    <property type="protein sequence ID" value="OGM15154.1"/>
    <property type="molecule type" value="Genomic_DNA"/>
</dbReference>
<name>A0A1F7XJD5_9BACT</name>
<keyword evidence="1" id="KW-0472">Membrane</keyword>
<comment type="caution">
    <text evidence="3">The sequence shown here is derived from an EMBL/GenBank/DDBJ whole genome shotgun (WGS) entry which is preliminary data.</text>
</comment>
<evidence type="ECO:0000256" key="1">
    <source>
        <dbReference type="SAM" id="Phobius"/>
    </source>
</evidence>
<accession>A0A1F7XJD5</accession>
<dbReference type="SUPFAM" id="SSF53448">
    <property type="entry name" value="Nucleotide-diphospho-sugar transferases"/>
    <property type="match status" value="1"/>
</dbReference>
<dbReference type="PANTHER" id="PTHR43630:SF2">
    <property type="entry name" value="GLYCOSYLTRANSFERASE"/>
    <property type="match status" value="1"/>
</dbReference>
<protein>
    <recommendedName>
        <fullName evidence="2">Glycosyltransferase 2-like domain-containing protein</fullName>
    </recommendedName>
</protein>
<evidence type="ECO:0000313" key="4">
    <source>
        <dbReference type="Proteomes" id="UP000177382"/>
    </source>
</evidence>
<dbReference type="PANTHER" id="PTHR43630">
    <property type="entry name" value="POLY-BETA-1,6-N-ACETYL-D-GLUCOSAMINE SYNTHASE"/>
    <property type="match status" value="1"/>
</dbReference>
<evidence type="ECO:0000259" key="2">
    <source>
        <dbReference type="Pfam" id="PF00535"/>
    </source>
</evidence>